<organism evidence="1 2">
    <name type="scientific">Liparis tanakae</name>
    <name type="common">Tanaka's snailfish</name>
    <dbReference type="NCBI Taxonomy" id="230148"/>
    <lineage>
        <taxon>Eukaryota</taxon>
        <taxon>Metazoa</taxon>
        <taxon>Chordata</taxon>
        <taxon>Craniata</taxon>
        <taxon>Vertebrata</taxon>
        <taxon>Euteleostomi</taxon>
        <taxon>Actinopterygii</taxon>
        <taxon>Neopterygii</taxon>
        <taxon>Teleostei</taxon>
        <taxon>Neoteleostei</taxon>
        <taxon>Acanthomorphata</taxon>
        <taxon>Eupercaria</taxon>
        <taxon>Perciformes</taxon>
        <taxon>Cottioidei</taxon>
        <taxon>Cottales</taxon>
        <taxon>Liparidae</taxon>
        <taxon>Liparis</taxon>
    </lineage>
</organism>
<reference evidence="1 2" key="1">
    <citation type="submission" date="2019-03" db="EMBL/GenBank/DDBJ databases">
        <title>First draft genome of Liparis tanakae, snailfish: a comprehensive survey of snailfish specific genes.</title>
        <authorList>
            <person name="Kim W."/>
            <person name="Song I."/>
            <person name="Jeong J.-H."/>
            <person name="Kim D."/>
            <person name="Kim S."/>
            <person name="Ryu S."/>
            <person name="Song J.Y."/>
            <person name="Lee S.K."/>
        </authorList>
    </citation>
    <scope>NUCLEOTIDE SEQUENCE [LARGE SCALE GENOMIC DNA]</scope>
    <source>
        <tissue evidence="1">Muscle</tissue>
    </source>
</reference>
<dbReference type="Proteomes" id="UP000314294">
    <property type="component" value="Unassembled WGS sequence"/>
</dbReference>
<accession>A0A4Z2HE76</accession>
<evidence type="ECO:0000313" key="1">
    <source>
        <dbReference type="EMBL" id="TNN63911.1"/>
    </source>
</evidence>
<keyword evidence="2" id="KW-1185">Reference proteome</keyword>
<protein>
    <submittedName>
        <fullName evidence="1">Uncharacterized protein</fullName>
    </submittedName>
</protein>
<dbReference type="EMBL" id="SRLO01000262">
    <property type="protein sequence ID" value="TNN63911.1"/>
    <property type="molecule type" value="Genomic_DNA"/>
</dbReference>
<comment type="caution">
    <text evidence="1">The sequence shown here is derived from an EMBL/GenBank/DDBJ whole genome shotgun (WGS) entry which is preliminary data.</text>
</comment>
<gene>
    <name evidence="1" type="ORF">EYF80_025844</name>
</gene>
<dbReference type="AlphaFoldDB" id="A0A4Z2HE76"/>
<name>A0A4Z2HE76_9TELE</name>
<evidence type="ECO:0000313" key="2">
    <source>
        <dbReference type="Proteomes" id="UP000314294"/>
    </source>
</evidence>
<sequence length="188" mass="21150">MLQSKFPIVIECEPACNRNMRAAKNIPRNSSALPHNYLLTSYTDNNNNNNNNNQKVNFPLRMWSDRKLGDKLVEFTGKPEDKPFGSRRDENTVTKKWITEQQNIVVMSSLSSPVGSGPGHCVFSREDSPDCDLKVRPQVMTSVCGHSGSEDEDDVPGVLMWPFVTLDTTAQRSLAENRIGSRKHQLQT</sequence>
<proteinExistence type="predicted"/>